<organism evidence="2 3">
    <name type="scientific">Rhodococcus maanshanensis</name>
    <dbReference type="NCBI Taxonomy" id="183556"/>
    <lineage>
        <taxon>Bacteria</taxon>
        <taxon>Bacillati</taxon>
        <taxon>Actinomycetota</taxon>
        <taxon>Actinomycetes</taxon>
        <taxon>Mycobacteriales</taxon>
        <taxon>Nocardiaceae</taxon>
        <taxon>Rhodococcus</taxon>
    </lineage>
</organism>
<feature type="domain" description="Zinc finger CGNR" evidence="1">
    <location>
        <begin position="135"/>
        <end position="178"/>
    </location>
</feature>
<dbReference type="Pfam" id="PF07336">
    <property type="entry name" value="ABATE"/>
    <property type="match status" value="1"/>
</dbReference>
<dbReference type="RefSeq" id="WP_072750006.1">
    <property type="nucleotide sequence ID" value="NZ_FOAW01000004.1"/>
</dbReference>
<protein>
    <submittedName>
        <fullName evidence="2">Conserved protein containing a Zn-ribbon-like motif, possibly RNA-binding</fullName>
    </submittedName>
</protein>
<dbReference type="Pfam" id="PF11706">
    <property type="entry name" value="zf-CGNR"/>
    <property type="match status" value="1"/>
</dbReference>
<evidence type="ECO:0000313" key="2">
    <source>
        <dbReference type="EMBL" id="SEK88546.1"/>
    </source>
</evidence>
<dbReference type="Gene3D" id="1.10.3300.10">
    <property type="entry name" value="Jann2411-like domain"/>
    <property type="match status" value="1"/>
</dbReference>
<gene>
    <name evidence="2" type="ORF">SAMN05444583_104123</name>
</gene>
<reference evidence="3" key="1">
    <citation type="submission" date="2016-10" db="EMBL/GenBank/DDBJ databases">
        <authorList>
            <person name="Varghese N."/>
            <person name="Submissions S."/>
        </authorList>
    </citation>
    <scope>NUCLEOTIDE SEQUENCE [LARGE SCALE GENOMIC DNA]</scope>
    <source>
        <strain evidence="3">DSM 44675</strain>
    </source>
</reference>
<dbReference type="InterPro" id="IPR010852">
    <property type="entry name" value="ABATE"/>
</dbReference>
<proteinExistence type="predicted"/>
<keyword evidence="3" id="KW-1185">Reference proteome</keyword>
<dbReference type="InterPro" id="IPR021005">
    <property type="entry name" value="Znf_CGNR"/>
</dbReference>
<dbReference type="SUPFAM" id="SSF160904">
    <property type="entry name" value="Jann2411-like"/>
    <property type="match status" value="1"/>
</dbReference>
<dbReference type="PANTHER" id="PTHR35525:SF3">
    <property type="entry name" value="BLL6575 PROTEIN"/>
    <property type="match status" value="1"/>
</dbReference>
<dbReference type="PANTHER" id="PTHR35525">
    <property type="entry name" value="BLL6575 PROTEIN"/>
    <property type="match status" value="1"/>
</dbReference>
<dbReference type="EMBL" id="FOAW01000004">
    <property type="protein sequence ID" value="SEK88546.1"/>
    <property type="molecule type" value="Genomic_DNA"/>
</dbReference>
<evidence type="ECO:0000313" key="3">
    <source>
        <dbReference type="Proteomes" id="UP000198677"/>
    </source>
</evidence>
<accession>A0A1H7KPV2</accession>
<name>A0A1H7KPV2_9NOCA</name>
<evidence type="ECO:0000259" key="1">
    <source>
        <dbReference type="Pfam" id="PF11706"/>
    </source>
</evidence>
<dbReference type="OrthoDB" id="3531194at2"/>
<dbReference type="Proteomes" id="UP000198677">
    <property type="component" value="Unassembled WGS sequence"/>
</dbReference>
<sequence>MYIAHDTERALIGATALVNTGLGGRELLPDVAALDAFLTEHDWSGRRDGTESELRAVRSLRPRLARLWQSGSDRDAAQIVNALLREAKAMPRLTEHGDWGWHLHVTADDDPLVHRMGAEAAMAIVDVIRVGDLDRLRHCVAPDCDSVLIDLSRNRSRRYCDTGNCGNRANVAAYRARRAEAAAR</sequence>
<dbReference type="InterPro" id="IPR023286">
    <property type="entry name" value="ABATE_dom_sf"/>
</dbReference>
<dbReference type="AlphaFoldDB" id="A0A1H7KPV2"/>